<evidence type="ECO:0000256" key="9">
    <source>
        <dbReference type="PIRSR" id="PIRSR602401-1"/>
    </source>
</evidence>
<evidence type="ECO:0000256" key="8">
    <source>
        <dbReference type="ARBA" id="ARBA00023033"/>
    </source>
</evidence>
<evidence type="ECO:0000256" key="11">
    <source>
        <dbReference type="SAM" id="MobiDB-lite"/>
    </source>
</evidence>
<evidence type="ECO:0000256" key="1">
    <source>
        <dbReference type="ARBA" id="ARBA00001971"/>
    </source>
</evidence>
<evidence type="ECO:0000256" key="3">
    <source>
        <dbReference type="ARBA" id="ARBA00010617"/>
    </source>
</evidence>
<comment type="subcellular location">
    <subcellularLocation>
        <location evidence="2">Membrane</location>
        <topology evidence="2">Single-pass membrane protein</topology>
    </subcellularLocation>
</comment>
<keyword evidence="5 9" id="KW-0479">Metal-binding</keyword>
<evidence type="ECO:0000256" key="10">
    <source>
        <dbReference type="RuleBase" id="RU000461"/>
    </source>
</evidence>
<reference evidence="12 13" key="1">
    <citation type="journal article" date="2015" name="Proc. Natl. Acad. Sci. U.S.A.">
        <title>The resurrection genome of Boea hygrometrica: A blueprint for survival of dehydration.</title>
        <authorList>
            <person name="Xiao L."/>
            <person name="Yang G."/>
            <person name="Zhang L."/>
            <person name="Yang X."/>
            <person name="Zhao S."/>
            <person name="Ji Z."/>
            <person name="Zhou Q."/>
            <person name="Hu M."/>
            <person name="Wang Y."/>
            <person name="Chen M."/>
            <person name="Xu Y."/>
            <person name="Jin H."/>
            <person name="Xiao X."/>
            <person name="Hu G."/>
            <person name="Bao F."/>
            <person name="Hu Y."/>
            <person name="Wan P."/>
            <person name="Li L."/>
            <person name="Deng X."/>
            <person name="Kuang T."/>
            <person name="Xiang C."/>
            <person name="Zhu J.K."/>
            <person name="Oliver M.J."/>
            <person name="He Y."/>
        </authorList>
    </citation>
    <scope>NUCLEOTIDE SEQUENCE [LARGE SCALE GENOMIC DNA]</scope>
    <source>
        <strain evidence="13">cv. XS01</strain>
    </source>
</reference>
<feature type="binding site" description="axial binding residue" evidence="9">
    <location>
        <position position="379"/>
    </location>
    <ligand>
        <name>heme</name>
        <dbReference type="ChEBI" id="CHEBI:30413"/>
    </ligand>
    <ligandPart>
        <name>Fe</name>
        <dbReference type="ChEBI" id="CHEBI:18248"/>
    </ligandPart>
</feature>
<feature type="compositionally biased region" description="Basic and acidic residues" evidence="11">
    <location>
        <begin position="58"/>
        <end position="79"/>
    </location>
</feature>
<comment type="cofactor">
    <cofactor evidence="1 9">
        <name>heme</name>
        <dbReference type="ChEBI" id="CHEBI:30413"/>
    </cofactor>
</comment>
<dbReference type="PROSITE" id="PS00086">
    <property type="entry name" value="CYTOCHROME_P450"/>
    <property type="match status" value="1"/>
</dbReference>
<dbReference type="FunFam" id="1.10.630.10:FF:000126">
    <property type="entry name" value="Predicted protein"/>
    <property type="match status" value="1"/>
</dbReference>
<gene>
    <name evidence="12" type="ORF">F511_12254</name>
</gene>
<comment type="similarity">
    <text evidence="3 10">Belongs to the cytochrome P450 family.</text>
</comment>
<evidence type="ECO:0000256" key="4">
    <source>
        <dbReference type="ARBA" id="ARBA00022617"/>
    </source>
</evidence>
<evidence type="ECO:0000313" key="13">
    <source>
        <dbReference type="Proteomes" id="UP000250235"/>
    </source>
</evidence>
<keyword evidence="13" id="KW-1185">Reference proteome</keyword>
<keyword evidence="7 9" id="KW-0408">Iron</keyword>
<feature type="region of interest" description="Disordered" evidence="11">
    <location>
        <begin position="138"/>
        <end position="157"/>
    </location>
</feature>
<protein>
    <submittedName>
        <fullName evidence="12">7-ethoxycoumarin O-deethylase-like</fullName>
    </submittedName>
</protein>
<accession>A0A2Z7A494</accession>
<feature type="compositionally biased region" description="Basic and acidic residues" evidence="11">
    <location>
        <begin position="138"/>
        <end position="147"/>
    </location>
</feature>
<name>A0A2Z7A494_9LAMI</name>
<feature type="region of interest" description="Disordered" evidence="11">
    <location>
        <begin position="170"/>
        <end position="201"/>
    </location>
</feature>
<dbReference type="PANTHER" id="PTHR47951">
    <property type="entry name" value="OS08G0547900 PROTEIN"/>
    <property type="match status" value="1"/>
</dbReference>
<feature type="compositionally biased region" description="Low complexity" evidence="11">
    <location>
        <begin position="15"/>
        <end position="28"/>
    </location>
</feature>
<organism evidence="12 13">
    <name type="scientific">Dorcoceras hygrometricum</name>
    <dbReference type="NCBI Taxonomy" id="472368"/>
    <lineage>
        <taxon>Eukaryota</taxon>
        <taxon>Viridiplantae</taxon>
        <taxon>Streptophyta</taxon>
        <taxon>Embryophyta</taxon>
        <taxon>Tracheophyta</taxon>
        <taxon>Spermatophyta</taxon>
        <taxon>Magnoliopsida</taxon>
        <taxon>eudicotyledons</taxon>
        <taxon>Gunneridae</taxon>
        <taxon>Pentapetalae</taxon>
        <taxon>asterids</taxon>
        <taxon>lamiids</taxon>
        <taxon>Lamiales</taxon>
        <taxon>Gesneriaceae</taxon>
        <taxon>Didymocarpoideae</taxon>
        <taxon>Trichosporeae</taxon>
        <taxon>Loxocarpinae</taxon>
        <taxon>Dorcoceras</taxon>
    </lineage>
</organism>
<dbReference type="Proteomes" id="UP000250235">
    <property type="component" value="Unassembled WGS sequence"/>
</dbReference>
<dbReference type="GO" id="GO:0016705">
    <property type="term" value="F:oxidoreductase activity, acting on paired donors, with incorporation or reduction of molecular oxygen"/>
    <property type="evidence" value="ECO:0007669"/>
    <property type="project" value="InterPro"/>
</dbReference>
<dbReference type="EMBL" id="KV019076">
    <property type="protein sequence ID" value="KZV16364.1"/>
    <property type="molecule type" value="Genomic_DNA"/>
</dbReference>
<dbReference type="PANTHER" id="PTHR47951:SF3">
    <property type="entry name" value="CYTOCHROME P450, FAMILY 706, SUBFAMILY A, POLYPEPTIDE 4"/>
    <property type="match status" value="1"/>
</dbReference>
<sequence>MVASSLVLQEIRRQSSAASAGAEGASPSREPPLTRPGAAHILRQLGWNLRRHIFLEARKQNGHRDQLPRRRQRGSERPGHRFRQPGCSGGGEGGYLRRQRHRVDPVRPRLEDAEESMCHGDAGQAHAGFRVFSEEKGAPANDKEHVRRAGGSGECGGADVSECAERDHEYDVGWDDGGGGEGGPGGGVPAGGGGDDGPAGDAECVGLLSGTGEVLLRLRDTNVAFTMTHVKALLMDMVVGGTDTTSNTVEFALAEMMANPQILRKAQQELDAVVGKHNIMEESHIHSLPYLSAIMKETLRLHPALPLLVPHSPSSASTVSGFTIPEGSRVFVNVWAIHRDPDIWENPSEFRPERFLDGKWDYSGNDLHYFPFGSGRRICAGTAMAERMFMFSLGSLVHSFDWSLAGDRRKVDLEEKFGIVLKKRLPLVAIATPRLADAALYE</sequence>
<keyword evidence="8 10" id="KW-0503">Monooxygenase</keyword>
<evidence type="ECO:0000256" key="5">
    <source>
        <dbReference type="ARBA" id="ARBA00022723"/>
    </source>
</evidence>
<dbReference type="SUPFAM" id="SSF48264">
    <property type="entry name" value="Cytochrome P450"/>
    <property type="match status" value="1"/>
</dbReference>
<dbReference type="Pfam" id="PF00067">
    <property type="entry name" value="p450"/>
    <property type="match status" value="1"/>
</dbReference>
<dbReference type="GO" id="GO:0016020">
    <property type="term" value="C:membrane"/>
    <property type="evidence" value="ECO:0007669"/>
    <property type="project" value="UniProtKB-SubCell"/>
</dbReference>
<dbReference type="InterPro" id="IPR036396">
    <property type="entry name" value="Cyt_P450_sf"/>
</dbReference>
<dbReference type="GO" id="GO:0004497">
    <property type="term" value="F:monooxygenase activity"/>
    <property type="evidence" value="ECO:0007669"/>
    <property type="project" value="UniProtKB-KW"/>
</dbReference>
<evidence type="ECO:0000256" key="7">
    <source>
        <dbReference type="ARBA" id="ARBA00023004"/>
    </source>
</evidence>
<feature type="region of interest" description="Disordered" evidence="11">
    <location>
        <begin position="11"/>
        <end position="36"/>
    </location>
</feature>
<feature type="region of interest" description="Disordered" evidence="11">
    <location>
        <begin position="58"/>
        <end position="101"/>
    </location>
</feature>
<dbReference type="InterPro" id="IPR017972">
    <property type="entry name" value="Cyt_P450_CS"/>
</dbReference>
<dbReference type="AlphaFoldDB" id="A0A2Z7A494"/>
<evidence type="ECO:0000313" key="12">
    <source>
        <dbReference type="EMBL" id="KZV16364.1"/>
    </source>
</evidence>
<dbReference type="PRINTS" id="PR00385">
    <property type="entry name" value="P450"/>
</dbReference>
<proteinExistence type="inferred from homology"/>
<keyword evidence="6 10" id="KW-0560">Oxidoreductase</keyword>
<dbReference type="Gene3D" id="1.10.630.10">
    <property type="entry name" value="Cytochrome P450"/>
    <property type="match status" value="1"/>
</dbReference>
<dbReference type="GO" id="GO:0005506">
    <property type="term" value="F:iron ion binding"/>
    <property type="evidence" value="ECO:0007669"/>
    <property type="project" value="InterPro"/>
</dbReference>
<feature type="compositionally biased region" description="Gly residues" evidence="11">
    <location>
        <begin position="175"/>
        <end position="197"/>
    </location>
</feature>
<dbReference type="PRINTS" id="PR00463">
    <property type="entry name" value="EP450I"/>
</dbReference>
<dbReference type="InterPro" id="IPR001128">
    <property type="entry name" value="Cyt_P450"/>
</dbReference>
<evidence type="ECO:0000256" key="2">
    <source>
        <dbReference type="ARBA" id="ARBA00004167"/>
    </source>
</evidence>
<dbReference type="GO" id="GO:0020037">
    <property type="term" value="F:heme binding"/>
    <property type="evidence" value="ECO:0007669"/>
    <property type="project" value="InterPro"/>
</dbReference>
<dbReference type="InterPro" id="IPR002401">
    <property type="entry name" value="Cyt_P450_E_grp-I"/>
</dbReference>
<dbReference type="OrthoDB" id="908945at2759"/>
<keyword evidence="4 9" id="KW-0349">Heme</keyword>
<evidence type="ECO:0000256" key="6">
    <source>
        <dbReference type="ARBA" id="ARBA00023002"/>
    </source>
</evidence>